<evidence type="ECO:0000256" key="1">
    <source>
        <dbReference type="SAM" id="Phobius"/>
    </source>
</evidence>
<sequence length="266" mass="31048">MQLSEKDFIHETKSSEGWKVWLGLGIVALAFILLVFSSKWMLDQTHQKINKSPFLQVTNREFSLFLWQNPEFMRSNRKKKTGYLSGFHSYPKASPIPEQADEWVSAPPDVLFLYHAWKRLLSSDRFSRSVSIAEFHEFLDDAKEWQPIYWKGASPEYTQLVSRLLQLDQIDIRDQLPEPVLQAFIGWKNYYKEGKKINDSAYTSAYVASFLKKHPAYASNYWRPMYPDYLRSLDPSSRETIPSSEIPSFLKAALYNSKDPSEKIPD</sequence>
<dbReference type="AlphaFoldDB" id="F8LCU9"/>
<keyword evidence="1" id="KW-0812">Transmembrane</keyword>
<gene>
    <name evidence="2" type="ORF">WCH_CZ18420</name>
</gene>
<name>F8LCU9_9BACT</name>
<accession>F8LCU9</accession>
<dbReference type="EMBL" id="FR872652">
    <property type="protein sequence ID" value="CCB91313.1"/>
    <property type="molecule type" value="Genomic_DNA"/>
</dbReference>
<keyword evidence="1" id="KW-1133">Transmembrane helix</keyword>
<reference evidence="2" key="1">
    <citation type="submission" date="2011-05" db="EMBL/GenBank/DDBJ databases">
        <title>Unity in variety -- the pan-genome of the Chlamydiae.</title>
        <authorList>
            <person name="Collingro A."/>
            <person name="Tischler P."/>
            <person name="Weinmaier T."/>
            <person name="Penz T."/>
            <person name="Heinz E."/>
            <person name="Brunham R.C."/>
            <person name="Read T.D."/>
            <person name="Bavoil P.M."/>
            <person name="Sachse K."/>
            <person name="Kahane S."/>
            <person name="Friedman M.G."/>
            <person name="Rattei T."/>
            <person name="Myers G.S.A."/>
            <person name="Horn M."/>
        </authorList>
    </citation>
    <scope>NUCLEOTIDE SEQUENCE</scope>
    <source>
        <strain evidence="2">2032/99</strain>
    </source>
</reference>
<organism evidence="2">
    <name type="scientific">Waddlia chondrophila 2032/99</name>
    <dbReference type="NCBI Taxonomy" id="765953"/>
    <lineage>
        <taxon>Bacteria</taxon>
        <taxon>Pseudomonadati</taxon>
        <taxon>Chlamydiota</taxon>
        <taxon>Chlamydiia</taxon>
        <taxon>Parachlamydiales</taxon>
        <taxon>Waddliaceae</taxon>
        <taxon>Waddlia</taxon>
    </lineage>
</organism>
<evidence type="ECO:0000313" key="2">
    <source>
        <dbReference type="EMBL" id="CCB91313.1"/>
    </source>
</evidence>
<protein>
    <submittedName>
        <fullName evidence="2">Putative membrane protein</fullName>
    </submittedName>
</protein>
<keyword evidence="1" id="KW-0472">Membrane</keyword>
<feature type="transmembrane region" description="Helical" evidence="1">
    <location>
        <begin position="20"/>
        <end position="42"/>
    </location>
</feature>
<proteinExistence type="predicted"/>